<evidence type="ECO:0000313" key="1">
    <source>
        <dbReference type="EMBL" id="RZF20359.1"/>
    </source>
</evidence>
<reference evidence="2" key="1">
    <citation type="journal article" date="2019" name="Int. J. Syst. Evol. Microbiol.">
        <title>Halobacteriovorax valvorus sp. nov., a novel prokaryotic predator isolated from coastal seawater of China.</title>
        <authorList>
            <person name="Chen M.-X."/>
        </authorList>
    </citation>
    <scope>NUCLEOTIDE SEQUENCE [LARGE SCALE GENOMIC DNA]</scope>
    <source>
        <strain evidence="2">BL9</strain>
    </source>
</reference>
<sequence>MFITSSCVPQVARPDGFFDDVEFSDTCEGLYFLLNEGNVCASSCNDGEVVADEEQLEKILVDNDFEEFILDNIEISEGVCITPPEVIERPSDSIFIDDDFCICKNQKVASVTSGPDCAATCLEKEVTVATIFGSVTPGAKVKDDEQLQNLFGFCNNALDNTPDGQDANPPSCELIATDIDGRRFATNLKTYQGTNLFEANLESTGARFGEAYTFHIEETGSGIENAQSDYEQFKLFEPGDDDEYEGNLKIKLVSQYTCMIRATATSPNYDASQSIYLDTIRKHFYMPIDYPTPYLPPGVSDTIFCHDYIKEGQTDDAPQFSRLELTPGHFSLWDVNDVRFIKDGEIRTVDYLIKQRMIDMGANVSGNKEYFAPLETCVAPNVSVEDGGMPEACTSADSGLISSGLAMIPFFTDNSGNAICPGEAEYNSSTIEFRAIGEIVGVPTEGLYFAKGPREVIDLGDGNKQEVKPADVMFIRESQLKKIWFHLTSNGVHYKPTADTVSQPTYFYWPADEDAPYVQKRGYQKLYQVMHSSELTSSGYTTSIPTTIKPLDRKMACIPITQQ</sequence>
<protein>
    <submittedName>
        <fullName evidence="1">Uncharacterized protein</fullName>
    </submittedName>
</protein>
<comment type="caution">
    <text evidence="1">The sequence shown here is derived from an EMBL/GenBank/DDBJ whole genome shotgun (WGS) entry which is preliminary data.</text>
</comment>
<proteinExistence type="predicted"/>
<dbReference type="EMBL" id="QDKL01000004">
    <property type="protein sequence ID" value="RZF20359.1"/>
    <property type="molecule type" value="Genomic_DNA"/>
</dbReference>
<name>A0ABY0ICU9_9BACT</name>
<dbReference type="Proteomes" id="UP000443582">
    <property type="component" value="Unassembled WGS sequence"/>
</dbReference>
<dbReference type="RefSeq" id="WP_133296988.1">
    <property type="nucleotide sequence ID" value="NZ_QDKL01000004.1"/>
</dbReference>
<keyword evidence="2" id="KW-1185">Reference proteome</keyword>
<accession>A0ABY0ICU9</accession>
<gene>
    <name evidence="1" type="ORF">DAY19_14440</name>
</gene>
<evidence type="ECO:0000313" key="2">
    <source>
        <dbReference type="Proteomes" id="UP000443582"/>
    </source>
</evidence>
<organism evidence="1 2">
    <name type="scientific">Halobacteriovorax vibrionivorans</name>
    <dbReference type="NCBI Taxonomy" id="2152716"/>
    <lineage>
        <taxon>Bacteria</taxon>
        <taxon>Pseudomonadati</taxon>
        <taxon>Bdellovibrionota</taxon>
        <taxon>Bacteriovoracia</taxon>
        <taxon>Bacteriovoracales</taxon>
        <taxon>Halobacteriovoraceae</taxon>
        <taxon>Halobacteriovorax</taxon>
    </lineage>
</organism>